<feature type="binding site" evidence="11">
    <location>
        <begin position="117"/>
        <end position="121"/>
    </location>
    <ligand>
        <name>substrate</name>
    </ligand>
</feature>
<dbReference type="Pfam" id="PF01180">
    <property type="entry name" value="DHO_dh"/>
    <property type="match status" value="1"/>
</dbReference>
<feature type="active site" description="Nucleophile" evidence="11">
    <location>
        <position position="190"/>
    </location>
</feature>
<evidence type="ECO:0000256" key="7">
    <source>
        <dbReference type="ARBA" id="ARBA00022975"/>
    </source>
</evidence>
<dbReference type="InterPro" id="IPR001295">
    <property type="entry name" value="Dihydroorotate_DH_CS"/>
</dbReference>
<feature type="binding site" evidence="11">
    <location>
        <position position="72"/>
    </location>
    <ligand>
        <name>substrate</name>
    </ligand>
</feature>
<dbReference type="PROSITE" id="PS00911">
    <property type="entry name" value="DHODEHASE_1"/>
    <property type="match status" value="1"/>
</dbReference>
<keyword evidence="9 11" id="KW-0472">Membrane</keyword>
<keyword evidence="5 11" id="KW-0285">Flavoprotein</keyword>
<dbReference type="GO" id="GO:0006207">
    <property type="term" value="P:'de novo' pyrimidine nucleobase biosynthetic process"/>
    <property type="evidence" value="ECO:0007669"/>
    <property type="project" value="UniProtKB-UniRule"/>
</dbReference>
<comment type="pathway">
    <text evidence="3 11">Pyrimidine metabolism; UMP biosynthesis via de novo pathway; orotate from (S)-dihydroorotate (quinone route): step 1/1.</text>
</comment>
<reference evidence="13 14" key="1">
    <citation type="submission" date="2020-07" db="EMBL/GenBank/DDBJ databases">
        <title>Sequencing the genomes of 1000 actinobacteria strains.</title>
        <authorList>
            <person name="Klenk H.-P."/>
        </authorList>
    </citation>
    <scope>NUCLEOTIDE SEQUENCE [LARGE SCALE GENOMIC DNA]</scope>
    <source>
        <strain evidence="13 14">DSM 18248</strain>
    </source>
</reference>
<dbReference type="CDD" id="cd04738">
    <property type="entry name" value="DHOD_2_like"/>
    <property type="match status" value="1"/>
</dbReference>
<evidence type="ECO:0000256" key="1">
    <source>
        <dbReference type="ARBA" id="ARBA00003125"/>
    </source>
</evidence>
<feature type="binding site" evidence="11">
    <location>
        <position position="288"/>
    </location>
    <ligand>
        <name>FMN</name>
        <dbReference type="ChEBI" id="CHEBI:58210"/>
    </ligand>
</feature>
<dbReference type="NCBIfam" id="NF003648">
    <property type="entry name" value="PRK05286.2-1"/>
    <property type="match status" value="1"/>
</dbReference>
<feature type="domain" description="Dihydroorotate dehydrogenase catalytic" evidence="12">
    <location>
        <begin position="54"/>
        <end position="361"/>
    </location>
</feature>
<feature type="binding site" evidence="11">
    <location>
        <position position="187"/>
    </location>
    <ligand>
        <name>FMN</name>
        <dbReference type="ChEBI" id="CHEBI:58210"/>
    </ligand>
</feature>
<evidence type="ECO:0000313" key="13">
    <source>
        <dbReference type="EMBL" id="NYI10470.1"/>
    </source>
</evidence>
<dbReference type="AlphaFoldDB" id="A0A7Y9YDZ3"/>
<evidence type="ECO:0000256" key="2">
    <source>
        <dbReference type="ARBA" id="ARBA00004370"/>
    </source>
</evidence>
<name>A0A7Y9YDZ3_9ACTN</name>
<comment type="similarity">
    <text evidence="4 11">Belongs to the dihydroorotate dehydrogenase family. Type 2 subfamily.</text>
</comment>
<keyword evidence="8 11" id="KW-0560">Oxidoreductase</keyword>
<comment type="subcellular location">
    <subcellularLocation>
        <location evidence="11">Cell membrane</location>
        <topology evidence="11">Peripheral membrane protein</topology>
    </subcellularLocation>
    <subcellularLocation>
        <location evidence="2">Membrane</location>
    </subcellularLocation>
</comment>
<feature type="binding site" evidence="11">
    <location>
        <position position="192"/>
    </location>
    <ligand>
        <name>substrate</name>
    </ligand>
</feature>
<dbReference type="GO" id="GO:0044205">
    <property type="term" value="P:'de novo' UMP biosynthetic process"/>
    <property type="evidence" value="ECO:0007669"/>
    <property type="project" value="UniProtKB-UniRule"/>
</dbReference>
<dbReference type="Proteomes" id="UP000537326">
    <property type="component" value="Unassembled WGS sequence"/>
</dbReference>
<dbReference type="EC" id="1.3.5.2" evidence="11"/>
<dbReference type="InterPro" id="IPR050074">
    <property type="entry name" value="DHO_dehydrogenase"/>
</dbReference>
<evidence type="ECO:0000256" key="5">
    <source>
        <dbReference type="ARBA" id="ARBA00022630"/>
    </source>
</evidence>
<keyword evidence="14" id="KW-1185">Reference proteome</keyword>
<dbReference type="GO" id="GO:0005886">
    <property type="term" value="C:plasma membrane"/>
    <property type="evidence" value="ECO:0007669"/>
    <property type="project" value="UniProtKB-SubCell"/>
</dbReference>
<dbReference type="HAMAP" id="MF_00225">
    <property type="entry name" value="DHO_dh_type2"/>
    <property type="match status" value="1"/>
</dbReference>
<dbReference type="InterPro" id="IPR005719">
    <property type="entry name" value="Dihydroorotate_DH_2"/>
</dbReference>
<comment type="cofactor">
    <cofactor evidence="11">
        <name>FMN</name>
        <dbReference type="ChEBI" id="CHEBI:58210"/>
    </cofactor>
    <text evidence="11">Binds 1 FMN per subunit.</text>
</comment>
<dbReference type="PANTHER" id="PTHR48109:SF4">
    <property type="entry name" value="DIHYDROOROTATE DEHYDROGENASE (QUINONE), MITOCHONDRIAL"/>
    <property type="match status" value="1"/>
</dbReference>
<feature type="binding site" evidence="11">
    <location>
        <position position="230"/>
    </location>
    <ligand>
        <name>FMN</name>
        <dbReference type="ChEBI" id="CHEBI:58210"/>
    </ligand>
</feature>
<evidence type="ECO:0000256" key="11">
    <source>
        <dbReference type="HAMAP-Rule" id="MF_00225"/>
    </source>
</evidence>
<dbReference type="NCBIfam" id="NF003652">
    <property type="entry name" value="PRK05286.2-5"/>
    <property type="match status" value="1"/>
</dbReference>
<evidence type="ECO:0000256" key="6">
    <source>
        <dbReference type="ARBA" id="ARBA00022643"/>
    </source>
</evidence>
<evidence type="ECO:0000256" key="10">
    <source>
        <dbReference type="ARBA" id="ARBA00048639"/>
    </source>
</evidence>
<gene>
    <name evidence="11" type="primary">pyrD</name>
    <name evidence="13" type="ORF">BKA05_001985</name>
</gene>
<feature type="binding site" evidence="11">
    <location>
        <position position="187"/>
    </location>
    <ligand>
        <name>substrate</name>
    </ligand>
</feature>
<evidence type="ECO:0000256" key="8">
    <source>
        <dbReference type="ARBA" id="ARBA00023002"/>
    </source>
</evidence>
<feature type="binding site" evidence="11">
    <location>
        <begin position="68"/>
        <end position="72"/>
    </location>
    <ligand>
        <name>FMN</name>
        <dbReference type="ChEBI" id="CHEBI:58210"/>
    </ligand>
</feature>
<feature type="binding site" evidence="11">
    <location>
        <begin position="342"/>
        <end position="343"/>
    </location>
    <ligand>
        <name>FMN</name>
        <dbReference type="ChEBI" id="CHEBI:58210"/>
    </ligand>
</feature>
<dbReference type="PROSITE" id="PS00912">
    <property type="entry name" value="DHODEHASE_2"/>
    <property type="match status" value="1"/>
</dbReference>
<dbReference type="SUPFAM" id="SSF51395">
    <property type="entry name" value="FMN-linked oxidoreductases"/>
    <property type="match status" value="1"/>
</dbReference>
<feature type="binding site" evidence="11">
    <location>
        <position position="92"/>
    </location>
    <ligand>
        <name>FMN</name>
        <dbReference type="ChEBI" id="CHEBI:58210"/>
    </ligand>
</feature>
<dbReference type="InterPro" id="IPR013785">
    <property type="entry name" value="Aldolase_TIM"/>
</dbReference>
<evidence type="ECO:0000259" key="12">
    <source>
        <dbReference type="Pfam" id="PF01180"/>
    </source>
</evidence>
<accession>A0A7Y9YDZ3</accession>
<evidence type="ECO:0000313" key="14">
    <source>
        <dbReference type="Proteomes" id="UP000537326"/>
    </source>
</evidence>
<dbReference type="GO" id="GO:0106430">
    <property type="term" value="F:dihydroorotate dehydrogenase (quinone) activity"/>
    <property type="evidence" value="ECO:0007669"/>
    <property type="project" value="UniProtKB-EC"/>
</dbReference>
<evidence type="ECO:0000256" key="4">
    <source>
        <dbReference type="ARBA" id="ARBA00005359"/>
    </source>
</evidence>
<comment type="subunit">
    <text evidence="11">Monomer.</text>
</comment>
<feature type="binding site" evidence="11">
    <location>
        <position position="151"/>
    </location>
    <ligand>
        <name>FMN</name>
        <dbReference type="ChEBI" id="CHEBI:58210"/>
    </ligand>
</feature>
<comment type="caution">
    <text evidence="13">The sequence shown here is derived from an EMBL/GenBank/DDBJ whole genome shotgun (WGS) entry which is preliminary data.</text>
</comment>
<sequence length="362" mass="38194">MGFSVTLYDHLFTHVATRIDPERAHHLGFRAVRLGAPALRAAHAMLGTTGSPVEAMGIRFPHVLGLAAGFDKNAVGIDALGSLGFGHVEIGTVTGLAQPGNPQPRLFRLPADGAVLNRMGFNNDGAHAVAERLRRRAARAPGADAPVLGVNIGKSKVVPDDDQAAVEADYETSARLLSPYADYLVVNVSSPNTPGLRNLQAVEKLQPLLEHVRRVADAATGDRRVPLLVKIAPDLADEDVDAVADMALAGRRDDVLDGVIATNTTISRAGLSTPAEDVEALGAGGVSGRPLTARSCEVVRRLRERIGDRGTSGLTLIGVGGITTVDDARERLDAGADLLQGYTSFVYEGPGWPRRIVRGLED</sequence>
<feature type="binding site" evidence="11">
    <location>
        <begin position="263"/>
        <end position="264"/>
    </location>
    <ligand>
        <name>substrate</name>
    </ligand>
</feature>
<comment type="function">
    <text evidence="1 11">Catalyzes the conversion of dihydroorotate to orotate with quinone as electron acceptor.</text>
</comment>
<keyword evidence="7 11" id="KW-0665">Pyrimidine biosynthesis</keyword>
<dbReference type="RefSeq" id="WP_343045603.1">
    <property type="nucleotide sequence ID" value="NZ_BAAAPP010000010.1"/>
</dbReference>
<dbReference type="InterPro" id="IPR005720">
    <property type="entry name" value="Dihydroorotate_DH_cat"/>
</dbReference>
<evidence type="ECO:0000256" key="3">
    <source>
        <dbReference type="ARBA" id="ARBA00005161"/>
    </source>
</evidence>
<feature type="binding site" evidence="11">
    <location>
        <position position="321"/>
    </location>
    <ligand>
        <name>FMN</name>
        <dbReference type="ChEBI" id="CHEBI:58210"/>
    </ligand>
</feature>
<dbReference type="PANTHER" id="PTHR48109">
    <property type="entry name" value="DIHYDROOROTATE DEHYDROGENASE (QUINONE), MITOCHONDRIAL-RELATED"/>
    <property type="match status" value="1"/>
</dbReference>
<dbReference type="Gene3D" id="3.20.20.70">
    <property type="entry name" value="Aldolase class I"/>
    <property type="match status" value="1"/>
</dbReference>
<feature type="binding site" evidence="11">
    <location>
        <position position="262"/>
    </location>
    <ligand>
        <name>FMN</name>
        <dbReference type="ChEBI" id="CHEBI:58210"/>
    </ligand>
</feature>
<organism evidence="13 14">
    <name type="scientific">Nocardioides marinus</name>
    <dbReference type="NCBI Taxonomy" id="374514"/>
    <lineage>
        <taxon>Bacteria</taxon>
        <taxon>Bacillati</taxon>
        <taxon>Actinomycetota</taxon>
        <taxon>Actinomycetes</taxon>
        <taxon>Propionibacteriales</taxon>
        <taxon>Nocardioidaceae</taxon>
        <taxon>Nocardioides</taxon>
    </lineage>
</organism>
<dbReference type="GO" id="GO:0005737">
    <property type="term" value="C:cytoplasm"/>
    <property type="evidence" value="ECO:0007669"/>
    <property type="project" value="InterPro"/>
</dbReference>
<dbReference type="NCBIfam" id="TIGR01036">
    <property type="entry name" value="pyrD_sub2"/>
    <property type="match status" value="1"/>
</dbReference>
<dbReference type="EMBL" id="JACBZI010000001">
    <property type="protein sequence ID" value="NYI10470.1"/>
    <property type="molecule type" value="Genomic_DNA"/>
</dbReference>
<dbReference type="UniPathway" id="UPA00070">
    <property type="reaction ID" value="UER00946"/>
</dbReference>
<keyword evidence="11" id="KW-1003">Cell membrane</keyword>
<keyword evidence="6 11" id="KW-0288">FMN</keyword>
<proteinExistence type="inferred from homology"/>
<evidence type="ECO:0000256" key="9">
    <source>
        <dbReference type="ARBA" id="ARBA00023136"/>
    </source>
</evidence>
<comment type="catalytic activity">
    <reaction evidence="10 11">
        <text>(S)-dihydroorotate + a quinone = orotate + a quinol</text>
        <dbReference type="Rhea" id="RHEA:30187"/>
        <dbReference type="ChEBI" id="CHEBI:24646"/>
        <dbReference type="ChEBI" id="CHEBI:30839"/>
        <dbReference type="ChEBI" id="CHEBI:30864"/>
        <dbReference type="ChEBI" id="CHEBI:132124"/>
        <dbReference type="EC" id="1.3.5.2"/>
    </reaction>
</comment>
<protein>
    <recommendedName>
        <fullName evidence="11">Dihydroorotate dehydrogenase (quinone)</fullName>
        <ecNumber evidence="11">1.3.5.2</ecNumber>
    </recommendedName>
    <alternativeName>
        <fullName evidence="11">DHOdehase</fullName>
        <shortName evidence="11">DHOD</shortName>
        <shortName evidence="11">DHODase</shortName>
    </alternativeName>
    <alternativeName>
        <fullName evidence="11">Dihydroorotate oxidase</fullName>
    </alternativeName>
</protein>